<reference evidence="2 3" key="1">
    <citation type="submission" date="2022-03" db="EMBL/GenBank/DDBJ databases">
        <title>Ignatzschineria rhizosphaerae HR5S32.</title>
        <authorList>
            <person name="Sun J.Q."/>
            <person name="Feng J.Y."/>
        </authorList>
    </citation>
    <scope>NUCLEOTIDE SEQUENCE [LARGE SCALE GENOMIC DNA]</scope>
    <source>
        <strain evidence="2 3">HR5S32</strain>
    </source>
</reference>
<dbReference type="SUPFAM" id="SSF54593">
    <property type="entry name" value="Glyoxalase/Bleomycin resistance protein/Dihydroxybiphenyl dioxygenase"/>
    <property type="match status" value="1"/>
</dbReference>
<protein>
    <submittedName>
        <fullName evidence="2">VOC family protein</fullName>
    </submittedName>
</protein>
<dbReference type="InterPro" id="IPR037523">
    <property type="entry name" value="VOC_core"/>
</dbReference>
<dbReference type="InterPro" id="IPR050383">
    <property type="entry name" value="GlyoxalaseI/FosfomycinResist"/>
</dbReference>
<dbReference type="RefSeq" id="WP_242151830.1">
    <property type="nucleotide sequence ID" value="NZ_CP093379.1"/>
</dbReference>
<dbReference type="Gene3D" id="3.10.180.10">
    <property type="entry name" value="2,3-Dihydroxybiphenyl 1,2-Dioxygenase, domain 1"/>
    <property type="match status" value="1"/>
</dbReference>
<evidence type="ECO:0000313" key="3">
    <source>
        <dbReference type="Proteomes" id="UP000829542"/>
    </source>
</evidence>
<dbReference type="PANTHER" id="PTHR21366:SF14">
    <property type="entry name" value="GLYOXALASE DOMAIN-CONTAINING PROTEIN 5"/>
    <property type="match status" value="1"/>
</dbReference>
<keyword evidence="3" id="KW-1185">Reference proteome</keyword>
<accession>A0ABY3X7M7</accession>
<dbReference type="Proteomes" id="UP000829542">
    <property type="component" value="Chromosome"/>
</dbReference>
<dbReference type="InterPro" id="IPR004360">
    <property type="entry name" value="Glyas_Fos-R_dOase_dom"/>
</dbReference>
<dbReference type="CDD" id="cd07253">
    <property type="entry name" value="GLOD5"/>
    <property type="match status" value="1"/>
</dbReference>
<evidence type="ECO:0000313" key="2">
    <source>
        <dbReference type="EMBL" id="UNM97057.1"/>
    </source>
</evidence>
<gene>
    <name evidence="2" type="ORF">MMG00_04180</name>
</gene>
<dbReference type="InterPro" id="IPR029068">
    <property type="entry name" value="Glyas_Bleomycin-R_OHBP_Dase"/>
</dbReference>
<dbReference type="PROSITE" id="PS51819">
    <property type="entry name" value="VOC"/>
    <property type="match status" value="1"/>
</dbReference>
<sequence length="130" mass="14744">MITHLDHLVLTTINLEKCLDFYQRVLKMQVIIFGDQRYALQFGEQKINIHQYGKELEPKAHLPVPGALDLCFITSESLDKVITHIKSEGMTILEGPVNRTGAMGAISSIYLRDPDLNLIEISQYIEESTN</sequence>
<dbReference type="Pfam" id="PF00903">
    <property type="entry name" value="Glyoxalase"/>
    <property type="match status" value="1"/>
</dbReference>
<evidence type="ECO:0000259" key="1">
    <source>
        <dbReference type="PROSITE" id="PS51819"/>
    </source>
</evidence>
<proteinExistence type="predicted"/>
<feature type="domain" description="VOC" evidence="1">
    <location>
        <begin position="4"/>
        <end position="124"/>
    </location>
</feature>
<organism evidence="2 3">
    <name type="scientific">Ignatzschineria rhizosphaerae</name>
    <dbReference type="NCBI Taxonomy" id="2923279"/>
    <lineage>
        <taxon>Bacteria</taxon>
        <taxon>Pseudomonadati</taxon>
        <taxon>Pseudomonadota</taxon>
        <taxon>Gammaproteobacteria</taxon>
        <taxon>Cardiobacteriales</taxon>
        <taxon>Ignatzschineriaceae</taxon>
        <taxon>Ignatzschineria</taxon>
    </lineage>
</organism>
<dbReference type="PANTHER" id="PTHR21366">
    <property type="entry name" value="GLYOXALASE FAMILY PROTEIN"/>
    <property type="match status" value="1"/>
</dbReference>
<name>A0ABY3X7M7_9GAMM</name>
<dbReference type="EMBL" id="CP093379">
    <property type="protein sequence ID" value="UNM97057.1"/>
    <property type="molecule type" value="Genomic_DNA"/>
</dbReference>